<dbReference type="GO" id="GO:0032543">
    <property type="term" value="P:mitochondrial translation"/>
    <property type="evidence" value="ECO:0007669"/>
    <property type="project" value="InterPro"/>
</dbReference>
<dbReference type="PROSITE" id="PS50294">
    <property type="entry name" value="WD_REPEATS_REGION"/>
    <property type="match status" value="1"/>
</dbReference>
<dbReference type="GO" id="GO:0005762">
    <property type="term" value="C:mitochondrial large ribosomal subunit"/>
    <property type="evidence" value="ECO:0007669"/>
    <property type="project" value="InterPro"/>
</dbReference>
<dbReference type="GO" id="GO:0000398">
    <property type="term" value="P:mRNA splicing, via spliceosome"/>
    <property type="evidence" value="ECO:0007669"/>
    <property type="project" value="InterPro"/>
</dbReference>
<dbReference type="SUPFAM" id="SSF50978">
    <property type="entry name" value="WD40 repeat-like"/>
    <property type="match status" value="1"/>
</dbReference>
<dbReference type="GO" id="GO:0071013">
    <property type="term" value="C:catalytic step 2 spliceosome"/>
    <property type="evidence" value="ECO:0007669"/>
    <property type="project" value="InterPro"/>
</dbReference>
<feature type="repeat" description="WD" evidence="1">
    <location>
        <begin position="153"/>
        <end position="185"/>
    </location>
</feature>
<dbReference type="PROSITE" id="PS50082">
    <property type="entry name" value="WD_REPEATS_2"/>
    <property type="match status" value="3"/>
</dbReference>
<evidence type="ECO:0000313" key="3">
    <source>
        <dbReference type="Proteomes" id="UP000276991"/>
    </source>
</evidence>
<organism evidence="2 3">
    <name type="scientific">Acanthocheilonema viteae</name>
    <name type="common">Filarial nematode worm</name>
    <name type="synonym">Dipetalonema viteae</name>
    <dbReference type="NCBI Taxonomy" id="6277"/>
    <lineage>
        <taxon>Eukaryota</taxon>
        <taxon>Metazoa</taxon>
        <taxon>Ecdysozoa</taxon>
        <taxon>Nematoda</taxon>
        <taxon>Chromadorea</taxon>
        <taxon>Rhabditida</taxon>
        <taxon>Spirurina</taxon>
        <taxon>Spiruromorpha</taxon>
        <taxon>Filarioidea</taxon>
        <taxon>Onchocercidae</taxon>
        <taxon>Acanthocheilonema</taxon>
    </lineage>
</organism>
<accession>A0A498SRM6</accession>
<evidence type="ECO:0000256" key="1">
    <source>
        <dbReference type="PROSITE-ProRule" id="PRU00221"/>
    </source>
</evidence>
<dbReference type="InterPro" id="IPR034596">
    <property type="entry name" value="Ribosomal_mL52"/>
</dbReference>
<keyword evidence="3" id="KW-1185">Reference proteome</keyword>
<dbReference type="PANTHER" id="PTHR43979">
    <property type="entry name" value="PRE-MRNA-PROCESSING FACTOR 17"/>
    <property type="match status" value="1"/>
</dbReference>
<dbReference type="STRING" id="6277.A0A498SRM6"/>
<dbReference type="GO" id="GO:0003729">
    <property type="term" value="F:mRNA binding"/>
    <property type="evidence" value="ECO:0007669"/>
    <property type="project" value="TreeGrafter"/>
</dbReference>
<dbReference type="SMART" id="SM00320">
    <property type="entry name" value="WD40"/>
    <property type="match status" value="3"/>
</dbReference>
<feature type="repeat" description="WD" evidence="1">
    <location>
        <begin position="120"/>
        <end position="152"/>
    </location>
</feature>
<gene>
    <name evidence="2" type="ORF">NAV_LOCUS8582</name>
</gene>
<dbReference type="Pfam" id="PF18699">
    <property type="entry name" value="MRPL52"/>
    <property type="match status" value="1"/>
</dbReference>
<dbReference type="Pfam" id="PF00400">
    <property type="entry name" value="WD40"/>
    <property type="match status" value="3"/>
</dbReference>
<protein>
    <submittedName>
        <fullName evidence="2">Uncharacterized protein</fullName>
    </submittedName>
</protein>
<dbReference type="InterPro" id="IPR015943">
    <property type="entry name" value="WD40/YVTN_repeat-like_dom_sf"/>
</dbReference>
<dbReference type="InterPro" id="IPR036322">
    <property type="entry name" value="WD40_repeat_dom_sf"/>
</dbReference>
<dbReference type="InterPro" id="IPR032847">
    <property type="entry name" value="PRPF17"/>
</dbReference>
<keyword evidence="1" id="KW-0853">WD repeat</keyword>
<proteinExistence type="predicted"/>
<dbReference type="Gene3D" id="2.130.10.10">
    <property type="entry name" value="YVTN repeat-like/Quinoprotein amine dehydrogenase"/>
    <property type="match status" value="1"/>
</dbReference>
<dbReference type="OrthoDB" id="5863224at2759"/>
<feature type="repeat" description="WD" evidence="1">
    <location>
        <begin position="20"/>
        <end position="52"/>
    </location>
</feature>
<dbReference type="InterPro" id="IPR001680">
    <property type="entry name" value="WD40_rpt"/>
</dbReference>
<sequence length="347" mass="40777">MQNKKILPWDTRTGEIVQEYDRHLGIVNSITFFDKNRRFCSTSDDKSIRIWEWEIPVDTKLIQNAGLHSIPTMTKSPTEKWIVGQSMDNRIVLFQLIDDKLRFAKKKAFKGHNVAGYACSVDFAPDMSFLTSGDADGKVFIWDWRNHKIVARWKAHDDCVIATLWHPHETSRMITGSWDNVIKMWFRQKFLSGADCISISDRKKYCEGYCQGGHMLAIGCICNTRRSYRFRFLRDFNKNELKLRTVPEKWKGRIQWWKEPIYISPHVNVLQKGVDFTFQDGRPIYVTSLDEVRRKKEQIELGKRIVKLLGEVRDAEEMYKQRLEAEKQENERRLAIVPLPKGTQEIS</sequence>
<dbReference type="EMBL" id="UPTC01002710">
    <property type="protein sequence ID" value="VBB33791.1"/>
    <property type="molecule type" value="Genomic_DNA"/>
</dbReference>
<dbReference type="AlphaFoldDB" id="A0A498SRM6"/>
<reference evidence="2 3" key="1">
    <citation type="submission" date="2018-08" db="EMBL/GenBank/DDBJ databases">
        <authorList>
            <person name="Laetsch R D."/>
            <person name="Stevens L."/>
            <person name="Kumar S."/>
            <person name="Blaxter L. M."/>
        </authorList>
    </citation>
    <scope>NUCLEOTIDE SEQUENCE [LARGE SCALE GENOMIC DNA]</scope>
</reference>
<dbReference type="GO" id="GO:0003735">
    <property type="term" value="F:structural constituent of ribosome"/>
    <property type="evidence" value="ECO:0007669"/>
    <property type="project" value="InterPro"/>
</dbReference>
<dbReference type="PANTHER" id="PTHR43979:SF1">
    <property type="entry name" value="PRE-MRNA-PROCESSING FACTOR 17"/>
    <property type="match status" value="1"/>
</dbReference>
<dbReference type="Proteomes" id="UP000276991">
    <property type="component" value="Unassembled WGS sequence"/>
</dbReference>
<evidence type="ECO:0000313" key="2">
    <source>
        <dbReference type="EMBL" id="VBB33791.1"/>
    </source>
</evidence>
<name>A0A498SRM6_ACAVI</name>